<sequence>MPSRVYHDQPTPAVNATEPSQPRAYLGSRTNRPERGCGVRYLARTLPPIYEETGPELEELEDSAAVPPKRLVVYSGMTRWSSGPLDTCLAQCRGKSASSDDVPETLRLTRCASDPLETLAQLRRDRAYFEEAHPTLTRWTGGPLQTPAESSSDSPRLEDVQRFNAPTGCTSGSVESLDRSPKNSAPSGDLQHSRRSPTKFLGRNVGFWVCTFSTVLAVAGAVVTAAGVTEALGKGSMLPADRGWLLAIIGVAVLTVSIAMGSARRLFARSTPGRPGVCRS</sequence>
<accession>A0ACB7SEJ3</accession>
<gene>
    <name evidence="1" type="ORF">HPB50_004847</name>
</gene>
<keyword evidence="2" id="KW-1185">Reference proteome</keyword>
<proteinExistence type="predicted"/>
<dbReference type="EMBL" id="CM023484">
    <property type="protein sequence ID" value="KAH6932324.1"/>
    <property type="molecule type" value="Genomic_DNA"/>
</dbReference>
<dbReference type="Proteomes" id="UP000821845">
    <property type="component" value="Chromosome 4"/>
</dbReference>
<comment type="caution">
    <text evidence="1">The sequence shown here is derived from an EMBL/GenBank/DDBJ whole genome shotgun (WGS) entry which is preliminary data.</text>
</comment>
<evidence type="ECO:0000313" key="1">
    <source>
        <dbReference type="EMBL" id="KAH6932324.1"/>
    </source>
</evidence>
<reference evidence="1" key="1">
    <citation type="submission" date="2020-05" db="EMBL/GenBank/DDBJ databases">
        <title>Large-scale comparative analyses of tick genomes elucidate their genetic diversity and vector capacities.</title>
        <authorList>
            <person name="Jia N."/>
            <person name="Wang J."/>
            <person name="Shi W."/>
            <person name="Du L."/>
            <person name="Sun Y."/>
            <person name="Zhan W."/>
            <person name="Jiang J."/>
            <person name="Wang Q."/>
            <person name="Zhang B."/>
            <person name="Ji P."/>
            <person name="Sakyi L.B."/>
            <person name="Cui X."/>
            <person name="Yuan T."/>
            <person name="Jiang B."/>
            <person name="Yang W."/>
            <person name="Lam T.T.-Y."/>
            <person name="Chang Q."/>
            <person name="Ding S."/>
            <person name="Wang X."/>
            <person name="Zhu J."/>
            <person name="Ruan X."/>
            <person name="Zhao L."/>
            <person name="Wei J."/>
            <person name="Que T."/>
            <person name="Du C."/>
            <person name="Cheng J."/>
            <person name="Dai P."/>
            <person name="Han X."/>
            <person name="Huang E."/>
            <person name="Gao Y."/>
            <person name="Liu J."/>
            <person name="Shao H."/>
            <person name="Ye R."/>
            <person name="Li L."/>
            <person name="Wei W."/>
            <person name="Wang X."/>
            <person name="Wang C."/>
            <person name="Yang T."/>
            <person name="Huo Q."/>
            <person name="Li W."/>
            <person name="Guo W."/>
            <person name="Chen H."/>
            <person name="Zhou L."/>
            <person name="Ni X."/>
            <person name="Tian J."/>
            <person name="Zhou Y."/>
            <person name="Sheng Y."/>
            <person name="Liu T."/>
            <person name="Pan Y."/>
            <person name="Xia L."/>
            <person name="Li J."/>
            <person name="Zhao F."/>
            <person name="Cao W."/>
        </authorList>
    </citation>
    <scope>NUCLEOTIDE SEQUENCE</scope>
    <source>
        <strain evidence="1">Hyas-2018</strain>
    </source>
</reference>
<name>A0ACB7SEJ3_HYAAI</name>
<evidence type="ECO:0000313" key="2">
    <source>
        <dbReference type="Proteomes" id="UP000821845"/>
    </source>
</evidence>
<organism evidence="1 2">
    <name type="scientific">Hyalomma asiaticum</name>
    <name type="common">Tick</name>
    <dbReference type="NCBI Taxonomy" id="266040"/>
    <lineage>
        <taxon>Eukaryota</taxon>
        <taxon>Metazoa</taxon>
        <taxon>Ecdysozoa</taxon>
        <taxon>Arthropoda</taxon>
        <taxon>Chelicerata</taxon>
        <taxon>Arachnida</taxon>
        <taxon>Acari</taxon>
        <taxon>Parasitiformes</taxon>
        <taxon>Ixodida</taxon>
        <taxon>Ixodoidea</taxon>
        <taxon>Ixodidae</taxon>
        <taxon>Hyalomminae</taxon>
        <taxon>Hyalomma</taxon>
    </lineage>
</organism>
<protein>
    <submittedName>
        <fullName evidence="1">Uncharacterized protein</fullName>
    </submittedName>
</protein>